<proteinExistence type="predicted"/>
<gene>
    <name evidence="1" type="ORF">EV420DRAFT_385452</name>
</gene>
<reference evidence="1" key="1">
    <citation type="submission" date="2023-06" db="EMBL/GenBank/DDBJ databases">
        <authorList>
            <consortium name="Lawrence Berkeley National Laboratory"/>
            <person name="Ahrendt S."/>
            <person name="Sahu N."/>
            <person name="Indic B."/>
            <person name="Wong-Bajracharya J."/>
            <person name="Merenyi Z."/>
            <person name="Ke H.-M."/>
            <person name="Monk M."/>
            <person name="Kocsube S."/>
            <person name="Drula E."/>
            <person name="Lipzen A."/>
            <person name="Balint B."/>
            <person name="Henrissat B."/>
            <person name="Andreopoulos B."/>
            <person name="Martin F.M."/>
            <person name="Harder C.B."/>
            <person name="Rigling D."/>
            <person name="Ford K.L."/>
            <person name="Foster G.D."/>
            <person name="Pangilinan J."/>
            <person name="Papanicolaou A."/>
            <person name="Barry K."/>
            <person name="LaButti K."/>
            <person name="Viragh M."/>
            <person name="Koriabine M."/>
            <person name="Yan M."/>
            <person name="Riley R."/>
            <person name="Champramary S."/>
            <person name="Plett K.L."/>
            <person name="Tsai I.J."/>
            <person name="Slot J."/>
            <person name="Sipos G."/>
            <person name="Plett J."/>
            <person name="Nagy L.G."/>
            <person name="Grigoriev I.V."/>
        </authorList>
    </citation>
    <scope>NUCLEOTIDE SEQUENCE</scope>
    <source>
        <strain evidence="1">CCBAS 213</strain>
    </source>
</reference>
<comment type="caution">
    <text evidence="1">The sequence shown here is derived from an EMBL/GenBank/DDBJ whole genome shotgun (WGS) entry which is preliminary data.</text>
</comment>
<dbReference type="GeneID" id="85365480"/>
<organism evidence="1 2">
    <name type="scientific">Armillaria tabescens</name>
    <name type="common">Ringless honey mushroom</name>
    <name type="synonym">Agaricus tabescens</name>
    <dbReference type="NCBI Taxonomy" id="1929756"/>
    <lineage>
        <taxon>Eukaryota</taxon>
        <taxon>Fungi</taxon>
        <taxon>Dikarya</taxon>
        <taxon>Basidiomycota</taxon>
        <taxon>Agaricomycotina</taxon>
        <taxon>Agaricomycetes</taxon>
        <taxon>Agaricomycetidae</taxon>
        <taxon>Agaricales</taxon>
        <taxon>Marasmiineae</taxon>
        <taxon>Physalacriaceae</taxon>
        <taxon>Desarmillaria</taxon>
    </lineage>
</organism>
<dbReference type="Proteomes" id="UP001175211">
    <property type="component" value="Unassembled WGS sequence"/>
</dbReference>
<sequence>MTELCHGSRAQDRFVTTAALSLVFVVYIRGAVVRTPSCFCRGATSGNKGSIHPSAQNTHCVPPARLQPVFAYQLFNIANVTLFSRLHLSLHCLLKPRDDHVSDMILIKNFLVTTGTHWLALMRFLPMLRVEIGPLFIMNQLFHCPPAHSLKIHLIRTRPPPTPGKEASKL</sequence>
<dbReference type="RefSeq" id="XP_060330497.1">
    <property type="nucleotide sequence ID" value="XM_060481932.1"/>
</dbReference>
<dbReference type="EMBL" id="JAUEPS010000018">
    <property type="protein sequence ID" value="KAK0458209.1"/>
    <property type="molecule type" value="Genomic_DNA"/>
</dbReference>
<accession>A0AA39N5J4</accession>
<name>A0AA39N5J4_ARMTA</name>
<dbReference type="AlphaFoldDB" id="A0AA39N5J4"/>
<evidence type="ECO:0000313" key="1">
    <source>
        <dbReference type="EMBL" id="KAK0458209.1"/>
    </source>
</evidence>
<evidence type="ECO:0000313" key="2">
    <source>
        <dbReference type="Proteomes" id="UP001175211"/>
    </source>
</evidence>
<protein>
    <submittedName>
        <fullName evidence="1">Uncharacterized protein</fullName>
    </submittedName>
</protein>
<keyword evidence="2" id="KW-1185">Reference proteome</keyword>